<dbReference type="Pfam" id="PF14054">
    <property type="entry name" value="DUF4249"/>
    <property type="match status" value="1"/>
</dbReference>
<dbReference type="AlphaFoldDB" id="A0A4V6MMB4"/>
<dbReference type="InterPro" id="IPR025345">
    <property type="entry name" value="DUF4249"/>
</dbReference>
<dbReference type="RefSeq" id="WP_130610362.1">
    <property type="nucleotide sequence ID" value="NZ_SGIU01000001.1"/>
</dbReference>
<protein>
    <submittedName>
        <fullName evidence="1">DUF4249 domain-containing protein</fullName>
    </submittedName>
</protein>
<accession>A0A4V6MMB4</accession>
<reference evidence="1 2" key="1">
    <citation type="submission" date="2019-02" db="EMBL/GenBank/DDBJ databases">
        <title>Draft genome sequence of Muricauda sp. 176CP4-71.</title>
        <authorList>
            <person name="Park J.-S."/>
        </authorList>
    </citation>
    <scope>NUCLEOTIDE SEQUENCE [LARGE SCALE GENOMIC DNA]</scope>
    <source>
        <strain evidence="1 2">176CP4-71</strain>
    </source>
</reference>
<gene>
    <name evidence="1" type="ORF">EW142_04710</name>
</gene>
<proteinExistence type="predicted"/>
<comment type="caution">
    <text evidence="1">The sequence shown here is derived from an EMBL/GenBank/DDBJ whole genome shotgun (WGS) entry which is preliminary data.</text>
</comment>
<name>A0A4V6MMB4_9FLAO</name>
<dbReference type="OrthoDB" id="1430047at2"/>
<dbReference type="Proteomes" id="UP000291981">
    <property type="component" value="Unassembled WGS sequence"/>
</dbReference>
<dbReference type="PROSITE" id="PS51257">
    <property type="entry name" value="PROKAR_LIPOPROTEIN"/>
    <property type="match status" value="1"/>
</dbReference>
<evidence type="ECO:0000313" key="1">
    <source>
        <dbReference type="EMBL" id="TAI49100.1"/>
    </source>
</evidence>
<sequence>MRKIVALFTLTILFGCEDVIQVDFPTSESRLVIDALIGFNQSNGDPIVVGEVRLTLTAPFLREGVPPADNATVEIIDEQTGQSYPLNENEPGVFNTGFPDLQFDRNYTLIVTYQGETYTASERLSASPTLVGLEQGEDFLFDEEEETEVLVTFTDIPNERNHYLFSFGFDNFLVIDDEFFQDSQLTFSYFYENVDPGDLLTVTVFGIDERFANFMEQALTQSGENGGGPFALPTAMVRGNIINNTNSDNFPFGYFAISEFDVDFLTVE</sequence>
<evidence type="ECO:0000313" key="2">
    <source>
        <dbReference type="Proteomes" id="UP000291981"/>
    </source>
</evidence>
<organism evidence="1 2">
    <name type="scientific">Flagellimonas allohymeniacidonis</name>
    <dbReference type="NCBI Taxonomy" id="2517819"/>
    <lineage>
        <taxon>Bacteria</taxon>
        <taxon>Pseudomonadati</taxon>
        <taxon>Bacteroidota</taxon>
        <taxon>Flavobacteriia</taxon>
        <taxon>Flavobacteriales</taxon>
        <taxon>Flavobacteriaceae</taxon>
        <taxon>Flagellimonas</taxon>
    </lineage>
</organism>
<dbReference type="EMBL" id="SGIU01000001">
    <property type="protein sequence ID" value="TAI49100.1"/>
    <property type="molecule type" value="Genomic_DNA"/>
</dbReference>
<keyword evidence="2" id="KW-1185">Reference proteome</keyword>